<dbReference type="EMBL" id="SNRW01009111">
    <property type="protein sequence ID" value="KAA6378487.1"/>
    <property type="molecule type" value="Genomic_DNA"/>
</dbReference>
<dbReference type="Proteomes" id="UP000324800">
    <property type="component" value="Unassembled WGS sequence"/>
</dbReference>
<name>A0A5J4V766_9EUKA</name>
<feature type="compositionally biased region" description="Polar residues" evidence="2">
    <location>
        <begin position="487"/>
        <end position="500"/>
    </location>
</feature>
<feature type="compositionally biased region" description="Basic and acidic residues" evidence="2">
    <location>
        <begin position="145"/>
        <end position="161"/>
    </location>
</feature>
<feature type="region of interest" description="Disordered" evidence="2">
    <location>
        <begin position="386"/>
        <end position="543"/>
    </location>
</feature>
<feature type="compositionally biased region" description="Basic and acidic residues" evidence="2">
    <location>
        <begin position="391"/>
        <end position="425"/>
    </location>
</feature>
<feature type="region of interest" description="Disordered" evidence="2">
    <location>
        <begin position="1"/>
        <end position="47"/>
    </location>
</feature>
<dbReference type="AlphaFoldDB" id="A0A5J4V766"/>
<gene>
    <name evidence="3" type="ORF">EZS28_025985</name>
</gene>
<reference evidence="3 4" key="1">
    <citation type="submission" date="2019-03" db="EMBL/GenBank/DDBJ databases">
        <title>Single cell metagenomics reveals metabolic interactions within the superorganism composed of flagellate Streblomastix strix and complex community of Bacteroidetes bacteria on its surface.</title>
        <authorList>
            <person name="Treitli S.C."/>
            <person name="Kolisko M."/>
            <person name="Husnik F."/>
            <person name="Keeling P."/>
            <person name="Hampl V."/>
        </authorList>
    </citation>
    <scope>NUCLEOTIDE SEQUENCE [LARGE SCALE GENOMIC DNA]</scope>
    <source>
        <strain evidence="3">ST1C</strain>
    </source>
</reference>
<protein>
    <submittedName>
        <fullName evidence="3">Uncharacterized protein</fullName>
    </submittedName>
</protein>
<sequence>SRTQTPHVNITEMAKDKQIFLPSDLQRRSSWTDSEEEEEPNQINPMVPPKVSTQSMINNAIQTQVPERRPQMVTTFTQQRLTVQMPPNIEFQGAWPVRSQAYLEQERAQERRTVSIIELQWRLRAAEQEDRELSQEENPISHQSQLRERRENRQRQSDRYWKAADPDQLALDRAIALTNRISDCAARTDEQNPIYYHDNTEEEQMVETEKEVSALEARKKHRRDNLDKENETRSLEKQRIELTRTLRKDYIDSNPTLKVDRKNPRSPRPPSYIEQSIALEVDERLPLPNQVNNMQDAMLINTTISPQRINFNQDSGPRLNLIYPPPEFANNNQLSFFEQLVINNRNTAHLPLQPTEPANPERDMLQLRFEQDVHDTVFGELDCFSDLNNNEMDKQSQSKDSEEARDPLSIKGDKEKHMEMDKQDKNQNAAKAKVSLTKEKQQEKEMDKQSQSDDSQEFGITRAKKKRGRHKRGKKTKVEQPRKERNLNNMNEDQTRNLRSGTKIFLQKPQVNKERKQTPNKSKVLQDNHTPHPTQPKGELLTPKSIRVGLNVDSGMSNHPALRLKQFSLGSISSQLPPSLDTNGTRQQNGEPSSSKFQTLDSLMLSTQDGGKKLQGGTYFQGGIAERVSDHVLLNSKSLQDGTNLEEAQQKRSQTELSSYETMNVDSVPPSTQGQHAFTQSMYDASSQQHDMIHDQNLISAGNTFLSQQTMENVDSPSTLLQGSLAGTGGTLGHGLEQCSESSPHNVAGEGS</sequence>
<feature type="region of interest" description="Disordered" evidence="2">
    <location>
        <begin position="128"/>
        <end position="161"/>
    </location>
</feature>
<feature type="compositionally biased region" description="Basic residues" evidence="2">
    <location>
        <begin position="462"/>
        <end position="475"/>
    </location>
</feature>
<evidence type="ECO:0000313" key="4">
    <source>
        <dbReference type="Proteomes" id="UP000324800"/>
    </source>
</evidence>
<accession>A0A5J4V766</accession>
<feature type="coiled-coil region" evidence="1">
    <location>
        <begin position="198"/>
        <end position="238"/>
    </location>
</feature>
<comment type="caution">
    <text evidence="3">The sequence shown here is derived from an EMBL/GenBank/DDBJ whole genome shotgun (WGS) entry which is preliminary data.</text>
</comment>
<evidence type="ECO:0000313" key="3">
    <source>
        <dbReference type="EMBL" id="KAA6378487.1"/>
    </source>
</evidence>
<keyword evidence="1" id="KW-0175">Coiled coil</keyword>
<proteinExistence type="predicted"/>
<evidence type="ECO:0000256" key="2">
    <source>
        <dbReference type="SAM" id="MobiDB-lite"/>
    </source>
</evidence>
<feature type="compositionally biased region" description="Basic and acidic residues" evidence="2">
    <location>
        <begin position="476"/>
        <end position="486"/>
    </location>
</feature>
<feature type="region of interest" description="Disordered" evidence="2">
    <location>
        <begin position="573"/>
        <end position="597"/>
    </location>
</feature>
<feature type="non-terminal residue" evidence="3">
    <location>
        <position position="1"/>
    </location>
</feature>
<organism evidence="3 4">
    <name type="scientific">Streblomastix strix</name>
    <dbReference type="NCBI Taxonomy" id="222440"/>
    <lineage>
        <taxon>Eukaryota</taxon>
        <taxon>Metamonada</taxon>
        <taxon>Preaxostyla</taxon>
        <taxon>Oxymonadida</taxon>
        <taxon>Streblomastigidae</taxon>
        <taxon>Streblomastix</taxon>
    </lineage>
</organism>
<feature type="region of interest" description="Disordered" evidence="2">
    <location>
        <begin position="712"/>
        <end position="752"/>
    </location>
</feature>
<feature type="compositionally biased region" description="Basic and acidic residues" evidence="2">
    <location>
        <begin position="436"/>
        <end position="451"/>
    </location>
</feature>
<evidence type="ECO:0000256" key="1">
    <source>
        <dbReference type="SAM" id="Coils"/>
    </source>
</evidence>